<keyword evidence="3" id="KW-1185">Reference proteome</keyword>
<dbReference type="InterPro" id="IPR011009">
    <property type="entry name" value="Kinase-like_dom_sf"/>
</dbReference>
<name>A0A1C6RV68_9ACTN</name>
<evidence type="ECO:0000259" key="1">
    <source>
        <dbReference type="Pfam" id="PF01636"/>
    </source>
</evidence>
<dbReference type="Proteomes" id="UP000198959">
    <property type="component" value="Unassembled WGS sequence"/>
</dbReference>
<accession>A0A1C6RV68</accession>
<protein>
    <submittedName>
        <fullName evidence="2">Phosphotransferase enzyme family protein</fullName>
    </submittedName>
</protein>
<dbReference type="InterPro" id="IPR002575">
    <property type="entry name" value="Aminoglycoside_PTrfase"/>
</dbReference>
<dbReference type="Gene3D" id="3.90.1200.10">
    <property type="match status" value="1"/>
</dbReference>
<evidence type="ECO:0000313" key="2">
    <source>
        <dbReference type="EMBL" id="SCL21093.1"/>
    </source>
</evidence>
<gene>
    <name evidence="2" type="ORF">GA0074692_1082</name>
</gene>
<dbReference type="SUPFAM" id="SSF56112">
    <property type="entry name" value="Protein kinase-like (PK-like)"/>
    <property type="match status" value="1"/>
</dbReference>
<proteinExistence type="predicted"/>
<dbReference type="Pfam" id="PF01636">
    <property type="entry name" value="APH"/>
    <property type="match status" value="1"/>
</dbReference>
<dbReference type="GO" id="GO:0016740">
    <property type="term" value="F:transferase activity"/>
    <property type="evidence" value="ECO:0007669"/>
    <property type="project" value="UniProtKB-KW"/>
</dbReference>
<dbReference type="AlphaFoldDB" id="A0A1C6RV68"/>
<feature type="domain" description="Aminoglycoside phosphotransferase" evidence="1">
    <location>
        <begin position="7"/>
        <end position="213"/>
    </location>
</feature>
<organism evidence="2 3">
    <name type="scientific">Micromonospora pallida</name>
    <dbReference type="NCBI Taxonomy" id="145854"/>
    <lineage>
        <taxon>Bacteria</taxon>
        <taxon>Bacillati</taxon>
        <taxon>Actinomycetota</taxon>
        <taxon>Actinomycetes</taxon>
        <taxon>Micromonosporales</taxon>
        <taxon>Micromonosporaceae</taxon>
        <taxon>Micromonospora</taxon>
    </lineage>
</organism>
<keyword evidence="2" id="KW-0808">Transferase</keyword>
<dbReference type="EMBL" id="FMHW01000002">
    <property type="protein sequence ID" value="SCL21093.1"/>
    <property type="molecule type" value="Genomic_DNA"/>
</dbReference>
<sequence>MTSLGGTDAYLKIAPASLGPEALAAARRELRFYRDLASIVPVRAPRLINHLDVADGVALLLADAGGSLAVDMWRERDWAALGHDLAALHSASGLPTRAWDGPDALGAAMTDPDIRTMREFWESALPQFDHILSGADRVRGDMSAVPPTFVHGDCHTENVTFDHGSLVLCDWQSSGVGRPSGDLALLSVRATPAGVAVPRALFDAYLKVNTERSAELRRATLAEELAILLFQWPHYAMYNSPAGNDRIRRRGTDLAARWTGESDSGGRST</sequence>
<evidence type="ECO:0000313" key="3">
    <source>
        <dbReference type="Proteomes" id="UP000198959"/>
    </source>
</evidence>
<dbReference type="RefSeq" id="WP_176738311.1">
    <property type="nucleotide sequence ID" value="NZ_FMHW01000002.1"/>
</dbReference>
<reference evidence="3" key="1">
    <citation type="submission" date="2016-06" db="EMBL/GenBank/DDBJ databases">
        <authorList>
            <person name="Varghese N."/>
            <person name="Submissions Spin"/>
        </authorList>
    </citation>
    <scope>NUCLEOTIDE SEQUENCE [LARGE SCALE GENOMIC DNA]</scope>
    <source>
        <strain evidence="3">DSM 43817</strain>
    </source>
</reference>